<keyword evidence="4" id="KW-1185">Reference proteome</keyword>
<sequence length="564" mass="63925">MTSAGGELATAPIFDDRLYLTEALLLGDSENEEDIDAQLTAAARERGIEDPDLYLIPQPALLDISTAIAAMSLKSEPRSSLSIHSRETQSTTQTSLPSRHSRDKSPMSRMPHPLVRASFSTDRNEATSDHFRTPMRHRHSASACPTSMSLPNPSLIKSHSTRKTKRASGLFSMFRRESSTCSSRPHHVHHFKPQSPKLECGHSHSKYAIRVHVQEALEKRIGVAPTCCGRQLPRDVLGIVLTGAEVDLVTDNIIIPSPDEVSLRDSGYSENGISSVDLPHILDTQAFVAEPSTMLTTPTHELNEEETERLHSALQSETYQQLRAEQREQFQRISNFEANQRQALSANHQHSLEELTAQLEISKAEAAKQHAQQLERLDEFQLRMEHDLRSAHDTETQNVATALKHMEAYCSGPNPAHPDISYTVTDEDRKTLERQRIIQEKLPAKHESAINVLRAKQERDTIVRTQKHQSELEQLEADYENNKRAEELQYEKDVSQLDATIQTRRRRILRRWNLKFEIWRRNWEEEHSATLRGPIPHEEFPEPPDAHTMIDPLSPLAVHTGATV</sequence>
<feature type="compositionally biased region" description="Polar residues" evidence="2">
    <location>
        <begin position="78"/>
        <end position="98"/>
    </location>
</feature>
<accession>A0A6A5VFA8</accession>
<evidence type="ECO:0000256" key="2">
    <source>
        <dbReference type="SAM" id="MobiDB-lite"/>
    </source>
</evidence>
<evidence type="ECO:0000256" key="1">
    <source>
        <dbReference type="SAM" id="Coils"/>
    </source>
</evidence>
<keyword evidence="1" id="KW-0175">Coiled coil</keyword>
<dbReference type="Proteomes" id="UP000800036">
    <property type="component" value="Unassembled WGS sequence"/>
</dbReference>
<feature type="compositionally biased region" description="Basic and acidic residues" evidence="2">
    <location>
        <begin position="122"/>
        <end position="132"/>
    </location>
</feature>
<dbReference type="AlphaFoldDB" id="A0A6A5VFA8"/>
<dbReference type="OrthoDB" id="9977870at2759"/>
<organism evidence="3 4">
    <name type="scientific">Bimuria novae-zelandiae CBS 107.79</name>
    <dbReference type="NCBI Taxonomy" id="1447943"/>
    <lineage>
        <taxon>Eukaryota</taxon>
        <taxon>Fungi</taxon>
        <taxon>Dikarya</taxon>
        <taxon>Ascomycota</taxon>
        <taxon>Pezizomycotina</taxon>
        <taxon>Dothideomycetes</taxon>
        <taxon>Pleosporomycetidae</taxon>
        <taxon>Pleosporales</taxon>
        <taxon>Massarineae</taxon>
        <taxon>Didymosphaeriaceae</taxon>
        <taxon>Bimuria</taxon>
    </lineage>
</organism>
<gene>
    <name evidence="3" type="ORF">BU23DRAFT_72921</name>
</gene>
<evidence type="ECO:0000313" key="4">
    <source>
        <dbReference type="Proteomes" id="UP000800036"/>
    </source>
</evidence>
<feature type="region of interest" description="Disordered" evidence="2">
    <location>
        <begin position="77"/>
        <end position="162"/>
    </location>
</feature>
<evidence type="ECO:0000313" key="3">
    <source>
        <dbReference type="EMBL" id="KAF1975400.1"/>
    </source>
</evidence>
<feature type="coiled-coil region" evidence="1">
    <location>
        <begin position="319"/>
        <end position="383"/>
    </location>
</feature>
<dbReference type="EMBL" id="ML976670">
    <property type="protein sequence ID" value="KAF1975400.1"/>
    <property type="molecule type" value="Genomic_DNA"/>
</dbReference>
<proteinExistence type="predicted"/>
<name>A0A6A5VFA8_9PLEO</name>
<feature type="compositionally biased region" description="Polar residues" evidence="2">
    <location>
        <begin position="143"/>
        <end position="158"/>
    </location>
</feature>
<reference evidence="3" key="1">
    <citation type="journal article" date="2020" name="Stud. Mycol.">
        <title>101 Dothideomycetes genomes: a test case for predicting lifestyles and emergence of pathogens.</title>
        <authorList>
            <person name="Haridas S."/>
            <person name="Albert R."/>
            <person name="Binder M."/>
            <person name="Bloem J."/>
            <person name="Labutti K."/>
            <person name="Salamov A."/>
            <person name="Andreopoulos B."/>
            <person name="Baker S."/>
            <person name="Barry K."/>
            <person name="Bills G."/>
            <person name="Bluhm B."/>
            <person name="Cannon C."/>
            <person name="Castanera R."/>
            <person name="Culley D."/>
            <person name="Daum C."/>
            <person name="Ezra D."/>
            <person name="Gonzalez J."/>
            <person name="Henrissat B."/>
            <person name="Kuo A."/>
            <person name="Liang C."/>
            <person name="Lipzen A."/>
            <person name="Lutzoni F."/>
            <person name="Magnuson J."/>
            <person name="Mondo S."/>
            <person name="Nolan M."/>
            <person name="Ohm R."/>
            <person name="Pangilinan J."/>
            <person name="Park H.-J."/>
            <person name="Ramirez L."/>
            <person name="Alfaro M."/>
            <person name="Sun H."/>
            <person name="Tritt A."/>
            <person name="Yoshinaga Y."/>
            <person name="Zwiers L.-H."/>
            <person name="Turgeon B."/>
            <person name="Goodwin S."/>
            <person name="Spatafora J."/>
            <person name="Crous P."/>
            <person name="Grigoriev I."/>
        </authorList>
    </citation>
    <scope>NUCLEOTIDE SEQUENCE</scope>
    <source>
        <strain evidence="3">CBS 107.79</strain>
    </source>
</reference>
<protein>
    <submittedName>
        <fullName evidence="3">Uncharacterized protein</fullName>
    </submittedName>
</protein>